<dbReference type="PANTHER" id="PTHR23028">
    <property type="entry name" value="ACETYLTRANSFERASE"/>
    <property type="match status" value="1"/>
</dbReference>
<dbReference type="PANTHER" id="PTHR23028:SF134">
    <property type="entry name" value="PUTATIVE (AFU_ORTHOLOGUE AFUA_4G08520)-RELATED"/>
    <property type="match status" value="1"/>
</dbReference>
<feature type="transmembrane region" description="Helical" evidence="1">
    <location>
        <begin position="168"/>
        <end position="189"/>
    </location>
</feature>
<keyword evidence="4" id="KW-1185">Reference proteome</keyword>
<organism evidence="3 4">
    <name type="scientific">Coleophoma cylindrospora</name>
    <dbReference type="NCBI Taxonomy" id="1849047"/>
    <lineage>
        <taxon>Eukaryota</taxon>
        <taxon>Fungi</taxon>
        <taxon>Dikarya</taxon>
        <taxon>Ascomycota</taxon>
        <taxon>Pezizomycotina</taxon>
        <taxon>Leotiomycetes</taxon>
        <taxon>Helotiales</taxon>
        <taxon>Dermateaceae</taxon>
        <taxon>Coleophoma</taxon>
    </lineage>
</organism>
<feature type="domain" description="Acyltransferase 3" evidence="2">
    <location>
        <begin position="56"/>
        <end position="459"/>
    </location>
</feature>
<dbReference type="InterPro" id="IPR002656">
    <property type="entry name" value="Acyl_transf_3_dom"/>
</dbReference>
<keyword evidence="1" id="KW-1133">Transmembrane helix</keyword>
<sequence length="492" mass="55701">MAIKYGYQALAASEEMDGAKYKAILMQILRNLHYYIAPSFLQPRSNLPKKVHATSFLDGMRGVAAWIVLLSHYLVDVYPKITFGWDTILGPHEYPKIRQGYGNPPPQPTDIFLQLPVIRVLISGNAMVQLFFVISGFSVSYRMVSLLRSGQQQRLMETVSSACFRRGFRLYLPIIAVMITSELCAYYGYFNNYPSLLANPPPVNTVRGRVGHFVNLLDHLLGNEIWPKIDAHGYNPQLWSIPVEFKGSLAIYATIIALMTTREKIRLTIEASIVAYALYLGNTELSLFITGMLLAELHHRKAERKQRESANALPVKVESTFQYFPPTIRKRVPHWVPQVFWCAAAFLGIYILSQPFNPINTPGYKWLQVYSVSFLFRVNAWNVVGASLLVLAGDNCSIIENIFTTPVAQYLGKISYASYLLHNTVIYAVRNPVMSWFERVMGVHELGTLVMLASLICAPVMIWAADLFTRYVDEPSISFAKWLFVKATKDST</sequence>
<gene>
    <name evidence="3" type="ORF">BP6252_11077</name>
</gene>
<comment type="caution">
    <text evidence="3">The sequence shown here is derived from an EMBL/GenBank/DDBJ whole genome shotgun (WGS) entry which is preliminary data.</text>
</comment>
<keyword evidence="1" id="KW-0812">Transmembrane</keyword>
<name>A0A3D8QP09_9HELO</name>
<dbReference type="STRING" id="1849047.A0A3D8QP09"/>
<evidence type="ECO:0000313" key="3">
    <source>
        <dbReference type="EMBL" id="RDW63532.1"/>
    </source>
</evidence>
<reference evidence="3 4" key="1">
    <citation type="journal article" date="2018" name="IMA Fungus">
        <title>IMA Genome-F 9: Draft genome sequence of Annulohypoxylon stygium, Aspergillus mulundensis, Berkeleyomyces basicola (syn. Thielaviopsis basicola), Ceratocystis smalleyi, two Cercospora beticola strains, Coleophoma cylindrospora, Fusarium fracticaudum, Phialophora cf. hyalina, and Morchella septimelata.</title>
        <authorList>
            <person name="Wingfield B.D."/>
            <person name="Bills G.F."/>
            <person name="Dong Y."/>
            <person name="Huang W."/>
            <person name="Nel W.J."/>
            <person name="Swalarsk-Parry B.S."/>
            <person name="Vaghefi N."/>
            <person name="Wilken P.M."/>
            <person name="An Z."/>
            <person name="de Beer Z.W."/>
            <person name="De Vos L."/>
            <person name="Chen L."/>
            <person name="Duong T.A."/>
            <person name="Gao Y."/>
            <person name="Hammerbacher A."/>
            <person name="Kikkert J.R."/>
            <person name="Li Y."/>
            <person name="Li H."/>
            <person name="Li K."/>
            <person name="Li Q."/>
            <person name="Liu X."/>
            <person name="Ma X."/>
            <person name="Naidoo K."/>
            <person name="Pethybridge S.J."/>
            <person name="Sun J."/>
            <person name="Steenkamp E.T."/>
            <person name="van der Nest M.A."/>
            <person name="van Wyk S."/>
            <person name="Wingfield M.J."/>
            <person name="Xiong C."/>
            <person name="Yue Q."/>
            <person name="Zhang X."/>
        </authorList>
    </citation>
    <scope>NUCLEOTIDE SEQUENCE [LARGE SCALE GENOMIC DNA]</scope>
    <source>
        <strain evidence="3 4">BP6252</strain>
    </source>
</reference>
<keyword evidence="1" id="KW-0472">Membrane</keyword>
<feature type="transmembrane region" description="Helical" evidence="1">
    <location>
        <begin position="126"/>
        <end position="147"/>
    </location>
</feature>
<dbReference type="Pfam" id="PF01757">
    <property type="entry name" value="Acyl_transf_3"/>
    <property type="match status" value="1"/>
</dbReference>
<dbReference type="Proteomes" id="UP000256645">
    <property type="component" value="Unassembled WGS sequence"/>
</dbReference>
<protein>
    <recommendedName>
        <fullName evidence="2">Acyltransferase 3 domain-containing protein</fullName>
    </recommendedName>
</protein>
<dbReference type="AlphaFoldDB" id="A0A3D8QP09"/>
<feature type="transmembrane region" description="Helical" evidence="1">
    <location>
        <begin position="335"/>
        <end position="352"/>
    </location>
</feature>
<evidence type="ECO:0000313" key="4">
    <source>
        <dbReference type="Proteomes" id="UP000256645"/>
    </source>
</evidence>
<dbReference type="OrthoDB" id="5819582at2759"/>
<evidence type="ECO:0000256" key="1">
    <source>
        <dbReference type="SAM" id="Phobius"/>
    </source>
</evidence>
<dbReference type="InterPro" id="IPR050879">
    <property type="entry name" value="Acyltransferase_3"/>
</dbReference>
<feature type="transmembrane region" description="Helical" evidence="1">
    <location>
        <begin position="372"/>
        <end position="392"/>
    </location>
</feature>
<accession>A0A3D8QP09</accession>
<feature type="transmembrane region" description="Helical" evidence="1">
    <location>
        <begin position="446"/>
        <end position="465"/>
    </location>
</feature>
<dbReference type="EMBL" id="PDLM01000013">
    <property type="protein sequence ID" value="RDW63532.1"/>
    <property type="molecule type" value="Genomic_DNA"/>
</dbReference>
<dbReference type="GO" id="GO:0016747">
    <property type="term" value="F:acyltransferase activity, transferring groups other than amino-acyl groups"/>
    <property type="evidence" value="ECO:0007669"/>
    <property type="project" value="InterPro"/>
</dbReference>
<evidence type="ECO:0000259" key="2">
    <source>
        <dbReference type="Pfam" id="PF01757"/>
    </source>
</evidence>
<feature type="transmembrane region" description="Helical" evidence="1">
    <location>
        <begin position="273"/>
        <end position="295"/>
    </location>
</feature>
<proteinExistence type="predicted"/>